<evidence type="ECO:0000313" key="11">
    <source>
        <dbReference type="EMBL" id="OFC38446.1"/>
    </source>
</evidence>
<name>A0A1E7YQS9_9PROT</name>
<dbReference type="GO" id="GO:0016887">
    <property type="term" value="F:ATP hydrolysis activity"/>
    <property type="evidence" value="ECO:0007669"/>
    <property type="project" value="RHEA"/>
</dbReference>
<dbReference type="SUPFAM" id="SSF52540">
    <property type="entry name" value="P-loop containing nucleoside triphosphate hydrolases"/>
    <property type="match status" value="1"/>
</dbReference>
<evidence type="ECO:0000256" key="4">
    <source>
        <dbReference type="ARBA" id="ARBA00022840"/>
    </source>
</evidence>
<dbReference type="PANTHER" id="PTHR11070:SF30">
    <property type="entry name" value="F-BOX DNA HELICASE 1"/>
    <property type="match status" value="1"/>
</dbReference>
<gene>
    <name evidence="11" type="ORF">BAE27_01935</name>
</gene>
<comment type="catalytic activity">
    <reaction evidence="6">
        <text>Couples ATP hydrolysis with the unwinding of duplex DNA by translocating in the 3'-5' direction.</text>
        <dbReference type="EC" id="5.6.2.4"/>
    </reaction>
</comment>
<sequence length="486" mass="54973">MESFKVSALAGTGKTSTLVAIAKAMGNRRGLYLAFNAAIAAEARQRFEGTQCESRTFHSLAYRACGYKYKNRMHARLTGSFLRRRFGVNGDLAAAIAETAMRTIRAFLRTVDPKIETQHVRRSDYCRAIDMQFRLALEQYRSMPDGKDRDQLRQHIALLEQHRATCRQIGKEGLSLARRVWDDMEDPKGETPIVHDFYLREYVLSQPDLGRWYRYLLFDEAQDADPLMLFLTQSQRIPVFYVGDAYQQIYEWRGAANAMERLDLPESTLTLSFRFGQAVADDANDVLDLLGSRLYLRGNPEKSSLVRTGKCGELPSAGGNEGSAIVVRTNAEAVQQTLRGLMSGRRVGLCGAASIRSFLQGYQGLIEGNPSGEFVYFQNEQELREFAQTDMGQDLHVLVKLVDEYGIEELERMVERAVDLDRSTGRVDISVTTAHKSKGLEFDRVFVSEELFNPKRLESDKEKRLLYVAKTRAKQVLCNARPLVAA</sequence>
<evidence type="ECO:0000256" key="2">
    <source>
        <dbReference type="ARBA" id="ARBA00022801"/>
    </source>
</evidence>
<dbReference type="Pfam" id="PF13361">
    <property type="entry name" value="UvrD_C"/>
    <property type="match status" value="1"/>
</dbReference>
<dbReference type="RefSeq" id="WP_070114747.1">
    <property type="nucleotide sequence ID" value="NZ_LZYE01000035.1"/>
</dbReference>
<dbReference type="Proteomes" id="UP000175616">
    <property type="component" value="Unassembled WGS sequence"/>
</dbReference>
<evidence type="ECO:0000256" key="7">
    <source>
        <dbReference type="ARBA" id="ARBA00034808"/>
    </source>
</evidence>
<evidence type="ECO:0000256" key="1">
    <source>
        <dbReference type="ARBA" id="ARBA00022741"/>
    </source>
</evidence>
<dbReference type="InterPro" id="IPR027417">
    <property type="entry name" value="P-loop_NTPase"/>
</dbReference>
<dbReference type="GO" id="GO:0000725">
    <property type="term" value="P:recombinational repair"/>
    <property type="evidence" value="ECO:0007669"/>
    <property type="project" value="TreeGrafter"/>
</dbReference>
<organism evidence="11 12">
    <name type="scientific">Acidithiobacillus caldus</name>
    <dbReference type="NCBI Taxonomy" id="33059"/>
    <lineage>
        <taxon>Bacteria</taxon>
        <taxon>Pseudomonadati</taxon>
        <taxon>Pseudomonadota</taxon>
        <taxon>Acidithiobacillia</taxon>
        <taxon>Acidithiobacillales</taxon>
        <taxon>Acidithiobacillaceae</taxon>
        <taxon>Acidithiobacillus</taxon>
    </lineage>
</organism>
<dbReference type="Pfam" id="PF00580">
    <property type="entry name" value="UvrD-helicase"/>
    <property type="match status" value="1"/>
</dbReference>
<dbReference type="InterPro" id="IPR014016">
    <property type="entry name" value="UvrD-like_ATP-bd"/>
</dbReference>
<dbReference type="PANTHER" id="PTHR11070">
    <property type="entry name" value="UVRD / RECB / PCRA DNA HELICASE FAMILY MEMBER"/>
    <property type="match status" value="1"/>
</dbReference>
<evidence type="ECO:0000256" key="8">
    <source>
        <dbReference type="ARBA" id="ARBA00048988"/>
    </source>
</evidence>
<evidence type="ECO:0000313" key="12">
    <source>
        <dbReference type="Proteomes" id="UP000175616"/>
    </source>
</evidence>
<comment type="catalytic activity">
    <reaction evidence="8">
        <text>ATP + H2O = ADP + phosphate + H(+)</text>
        <dbReference type="Rhea" id="RHEA:13065"/>
        <dbReference type="ChEBI" id="CHEBI:15377"/>
        <dbReference type="ChEBI" id="CHEBI:15378"/>
        <dbReference type="ChEBI" id="CHEBI:30616"/>
        <dbReference type="ChEBI" id="CHEBI:43474"/>
        <dbReference type="ChEBI" id="CHEBI:456216"/>
        <dbReference type="EC" id="5.6.2.4"/>
    </reaction>
</comment>
<protein>
    <recommendedName>
        <fullName evidence="7">DNA 3'-5' helicase</fullName>
        <ecNumber evidence="7">5.6.2.4</ecNumber>
    </recommendedName>
</protein>
<evidence type="ECO:0000256" key="5">
    <source>
        <dbReference type="ARBA" id="ARBA00023235"/>
    </source>
</evidence>
<keyword evidence="1" id="KW-0547">Nucleotide-binding</keyword>
<evidence type="ECO:0000256" key="3">
    <source>
        <dbReference type="ARBA" id="ARBA00022806"/>
    </source>
</evidence>
<feature type="domain" description="UvrD-like helicase C-terminal" evidence="10">
    <location>
        <begin position="414"/>
        <end position="477"/>
    </location>
</feature>
<dbReference type="GO" id="GO:0005524">
    <property type="term" value="F:ATP binding"/>
    <property type="evidence" value="ECO:0007669"/>
    <property type="project" value="UniProtKB-KW"/>
</dbReference>
<keyword evidence="5" id="KW-0413">Isomerase</keyword>
<dbReference type="EC" id="5.6.2.4" evidence="7"/>
<dbReference type="EMBL" id="LZYE01000035">
    <property type="protein sequence ID" value="OFC38446.1"/>
    <property type="molecule type" value="Genomic_DNA"/>
</dbReference>
<dbReference type="GO" id="GO:0043138">
    <property type="term" value="F:3'-5' DNA helicase activity"/>
    <property type="evidence" value="ECO:0007669"/>
    <property type="project" value="UniProtKB-EC"/>
</dbReference>
<dbReference type="InterPro" id="IPR000212">
    <property type="entry name" value="DNA_helicase_UvrD/REP"/>
</dbReference>
<proteinExistence type="predicted"/>
<dbReference type="AlphaFoldDB" id="A0A1E7YQS9"/>
<accession>A0A1E7YQS9</accession>
<evidence type="ECO:0000259" key="9">
    <source>
        <dbReference type="Pfam" id="PF00580"/>
    </source>
</evidence>
<keyword evidence="4" id="KW-0067">ATP-binding</keyword>
<keyword evidence="2" id="KW-0378">Hydrolase</keyword>
<reference evidence="11 12" key="1">
    <citation type="submission" date="2016-06" db="EMBL/GenBank/DDBJ databases">
        <title>Gene turnover analysis identifies the evolutionary adaptation of the extremophile Acidithiobacillus caldus.</title>
        <authorList>
            <person name="Zhang X."/>
        </authorList>
    </citation>
    <scope>NUCLEOTIDE SEQUENCE [LARGE SCALE GENOMIC DNA]</scope>
    <source>
        <strain evidence="11 12">DX</strain>
    </source>
</reference>
<comment type="caution">
    <text evidence="11">The sequence shown here is derived from an EMBL/GenBank/DDBJ whole genome shotgun (WGS) entry which is preliminary data.</text>
</comment>
<dbReference type="InterPro" id="IPR014017">
    <property type="entry name" value="DNA_helicase_UvrD-like_C"/>
</dbReference>
<keyword evidence="3" id="KW-0347">Helicase</keyword>
<dbReference type="Gene3D" id="3.40.50.300">
    <property type="entry name" value="P-loop containing nucleotide triphosphate hydrolases"/>
    <property type="match status" value="2"/>
</dbReference>
<evidence type="ECO:0000256" key="6">
    <source>
        <dbReference type="ARBA" id="ARBA00034617"/>
    </source>
</evidence>
<feature type="domain" description="UvrD-like helicase ATP-binding" evidence="9">
    <location>
        <begin position="4"/>
        <end position="257"/>
    </location>
</feature>
<dbReference type="GO" id="GO:0003677">
    <property type="term" value="F:DNA binding"/>
    <property type="evidence" value="ECO:0007669"/>
    <property type="project" value="InterPro"/>
</dbReference>
<evidence type="ECO:0000259" key="10">
    <source>
        <dbReference type="Pfam" id="PF13361"/>
    </source>
</evidence>